<dbReference type="Proteomes" id="UP001214553">
    <property type="component" value="Chromosome"/>
</dbReference>
<comment type="similarity">
    <text evidence="1 4">Belongs to the short-chain dehydrogenases/reductases (SDR) family.</text>
</comment>
<keyword evidence="2" id="KW-0521">NADP</keyword>
<name>A0ABY8C355_9MICO</name>
<dbReference type="InterPro" id="IPR020904">
    <property type="entry name" value="Sc_DH/Rdtase_CS"/>
</dbReference>
<dbReference type="SUPFAM" id="SSF51735">
    <property type="entry name" value="NAD(P)-binding Rossmann-fold domains"/>
    <property type="match status" value="1"/>
</dbReference>
<dbReference type="RefSeq" id="WP_275278820.1">
    <property type="nucleotide sequence ID" value="NZ_CP119108.1"/>
</dbReference>
<dbReference type="PANTHER" id="PTHR43391:SF14">
    <property type="entry name" value="DEHYDROGENASE_REDUCTASE SDR FAMILY PROTEIN 7-LIKE"/>
    <property type="match status" value="1"/>
</dbReference>
<dbReference type="PRINTS" id="PR00080">
    <property type="entry name" value="SDRFAMILY"/>
</dbReference>
<keyword evidence="3" id="KW-0560">Oxidoreductase</keyword>
<reference evidence="6 7" key="1">
    <citation type="submission" date="2023-03" db="EMBL/GenBank/DDBJ databases">
        <title>Genome sequence of Microbacterium sp. KACC 23027.</title>
        <authorList>
            <person name="Kim S."/>
            <person name="Heo J."/>
            <person name="Kwon S.-W."/>
        </authorList>
    </citation>
    <scope>NUCLEOTIDE SEQUENCE [LARGE SCALE GENOMIC DNA]</scope>
    <source>
        <strain evidence="6 7">KACC 23027</strain>
    </source>
</reference>
<dbReference type="InterPro" id="IPR057326">
    <property type="entry name" value="KR_dom"/>
</dbReference>
<dbReference type="InterPro" id="IPR002347">
    <property type="entry name" value="SDR_fam"/>
</dbReference>
<dbReference type="PRINTS" id="PR00081">
    <property type="entry name" value="GDHRDH"/>
</dbReference>
<organism evidence="6 7">
    <name type="scientific">Microbacterium horticulturae</name>
    <dbReference type="NCBI Taxonomy" id="3028316"/>
    <lineage>
        <taxon>Bacteria</taxon>
        <taxon>Bacillati</taxon>
        <taxon>Actinomycetota</taxon>
        <taxon>Actinomycetes</taxon>
        <taxon>Micrococcales</taxon>
        <taxon>Microbacteriaceae</taxon>
        <taxon>Microbacterium</taxon>
    </lineage>
</organism>
<dbReference type="CDD" id="cd05233">
    <property type="entry name" value="SDR_c"/>
    <property type="match status" value="1"/>
</dbReference>
<dbReference type="EMBL" id="CP119108">
    <property type="protein sequence ID" value="WEG09496.1"/>
    <property type="molecule type" value="Genomic_DNA"/>
</dbReference>
<dbReference type="SMART" id="SM00822">
    <property type="entry name" value="PKS_KR"/>
    <property type="match status" value="1"/>
</dbReference>
<dbReference type="InterPro" id="IPR036291">
    <property type="entry name" value="NAD(P)-bd_dom_sf"/>
</dbReference>
<dbReference type="Gene3D" id="3.40.50.720">
    <property type="entry name" value="NAD(P)-binding Rossmann-like Domain"/>
    <property type="match status" value="1"/>
</dbReference>
<protein>
    <submittedName>
        <fullName evidence="6">SDR family NAD(P)-dependent oxidoreductase</fullName>
    </submittedName>
</protein>
<dbReference type="PROSITE" id="PS00061">
    <property type="entry name" value="ADH_SHORT"/>
    <property type="match status" value="1"/>
</dbReference>
<evidence type="ECO:0000259" key="5">
    <source>
        <dbReference type="SMART" id="SM00822"/>
    </source>
</evidence>
<dbReference type="PANTHER" id="PTHR43391">
    <property type="entry name" value="RETINOL DEHYDROGENASE-RELATED"/>
    <property type="match status" value="1"/>
</dbReference>
<proteinExistence type="inferred from homology"/>
<evidence type="ECO:0000313" key="6">
    <source>
        <dbReference type="EMBL" id="WEG09496.1"/>
    </source>
</evidence>
<gene>
    <name evidence="6" type="ORF">PU630_02710</name>
</gene>
<accession>A0ABY8C355</accession>
<sequence>MNEKRRIGRVLVTGGASGLGAAVAAAVARDGGQPIVLDKDVAGVDGGEAHRIDVSDTGAVHELVTRIAHEDGGLDAVVTAAGIDRPGAFADVEREAWEHIVAVNLFGTAAVVRAALPALRDAHGRAVLVASSLALRTLPDATAYCASKFGVVGFARALAQETRGQLGVTTVYPAGMDTHFFDGRDEQYRPGADAHLIDPARVADGILFALLQPVGVEVRELVMCPEDEPSWP</sequence>
<evidence type="ECO:0000256" key="4">
    <source>
        <dbReference type="RuleBase" id="RU000363"/>
    </source>
</evidence>
<keyword evidence="7" id="KW-1185">Reference proteome</keyword>
<feature type="domain" description="Ketoreductase" evidence="5">
    <location>
        <begin position="8"/>
        <end position="177"/>
    </location>
</feature>
<evidence type="ECO:0000256" key="1">
    <source>
        <dbReference type="ARBA" id="ARBA00006484"/>
    </source>
</evidence>
<evidence type="ECO:0000256" key="2">
    <source>
        <dbReference type="ARBA" id="ARBA00022857"/>
    </source>
</evidence>
<evidence type="ECO:0000313" key="7">
    <source>
        <dbReference type="Proteomes" id="UP001214553"/>
    </source>
</evidence>
<dbReference type="Pfam" id="PF00106">
    <property type="entry name" value="adh_short"/>
    <property type="match status" value="1"/>
</dbReference>
<evidence type="ECO:0000256" key="3">
    <source>
        <dbReference type="ARBA" id="ARBA00023002"/>
    </source>
</evidence>